<comment type="caution">
    <text evidence="5">The sequence shown here is derived from an EMBL/GenBank/DDBJ whole genome shotgun (WGS) entry which is preliminary data.</text>
</comment>
<keyword evidence="3" id="KW-0653">Protein transport</keyword>
<dbReference type="InterPro" id="IPR029025">
    <property type="entry name" value="T3SS_substrate_exporter_C"/>
</dbReference>
<keyword evidence="3" id="KW-1006">Bacterial flagellum protein export</keyword>
<dbReference type="Pfam" id="PF01312">
    <property type="entry name" value="Bac_export_2"/>
    <property type="match status" value="1"/>
</dbReference>
<comment type="similarity">
    <text evidence="1">Belongs to the type III secretion exporter family.</text>
</comment>
<evidence type="ECO:0000313" key="6">
    <source>
        <dbReference type="Proteomes" id="UP000288259"/>
    </source>
</evidence>
<sequence>MKPKQLRAVALRYEALAPSAKLIAKGDGEVARAIIEKAREHGVFVHESEELMRLLIQVELEATVPEEVCIIVSELLGWLESSEVNS</sequence>
<dbReference type="OrthoDB" id="5244399at2"/>
<gene>
    <name evidence="5" type="ORF">CWI71_09610</name>
</gene>
<evidence type="ECO:0000256" key="2">
    <source>
        <dbReference type="ARBA" id="ARBA00021622"/>
    </source>
</evidence>
<dbReference type="Gene3D" id="3.40.1690.10">
    <property type="entry name" value="secretion proteins EscU"/>
    <property type="match status" value="1"/>
</dbReference>
<keyword evidence="3" id="KW-0813">Transport</keyword>
<dbReference type="GO" id="GO:0005886">
    <property type="term" value="C:plasma membrane"/>
    <property type="evidence" value="ECO:0007669"/>
    <property type="project" value="TreeGrafter"/>
</dbReference>
<dbReference type="AlphaFoldDB" id="A0A432YDJ5"/>
<keyword evidence="5" id="KW-0282">Flagellum</keyword>
<evidence type="ECO:0000313" key="5">
    <source>
        <dbReference type="EMBL" id="RUO59065.1"/>
    </source>
</evidence>
<evidence type="ECO:0000256" key="3">
    <source>
        <dbReference type="ARBA" id="ARBA00023225"/>
    </source>
</evidence>
<dbReference type="RefSeq" id="WP_126755054.1">
    <property type="nucleotide sequence ID" value="NZ_PIPY01000009.1"/>
</dbReference>
<reference evidence="6" key="1">
    <citation type="journal article" date="2018" name="Front. Microbiol.">
        <title>Genome-Based Analysis Reveals the Taxonomy and Diversity of the Family Idiomarinaceae.</title>
        <authorList>
            <person name="Liu Y."/>
            <person name="Lai Q."/>
            <person name="Shao Z."/>
        </authorList>
    </citation>
    <scope>NUCLEOTIDE SEQUENCE [LARGE SCALE GENOMIC DNA]</scope>
    <source>
        <strain evidence="6">CVS-6</strain>
    </source>
</reference>
<dbReference type="InterPro" id="IPR006135">
    <property type="entry name" value="T3SS_substrate_exporter"/>
</dbReference>
<keyword evidence="5" id="KW-0966">Cell projection</keyword>
<evidence type="ECO:0000256" key="4">
    <source>
        <dbReference type="ARBA" id="ARBA00025078"/>
    </source>
</evidence>
<proteinExistence type="inferred from homology"/>
<evidence type="ECO:0000256" key="1">
    <source>
        <dbReference type="ARBA" id="ARBA00010690"/>
    </source>
</evidence>
<keyword evidence="5" id="KW-0969">Cilium</keyword>
<comment type="function">
    <text evidence="4">Required for formation of the rod structure in the basal body of the flagellar apparatus. Together with FliI and FliH, may constitute the export apparatus of flagellin.</text>
</comment>
<protein>
    <recommendedName>
        <fullName evidence="2">Flagellar biosynthetic protein FlhB</fullName>
    </recommendedName>
</protein>
<dbReference type="Proteomes" id="UP000288259">
    <property type="component" value="Unassembled WGS sequence"/>
</dbReference>
<accession>A0A432YDJ5</accession>
<dbReference type="PANTHER" id="PTHR30531">
    <property type="entry name" value="FLAGELLAR BIOSYNTHETIC PROTEIN FLHB"/>
    <property type="match status" value="1"/>
</dbReference>
<dbReference type="GO" id="GO:0009306">
    <property type="term" value="P:protein secretion"/>
    <property type="evidence" value="ECO:0007669"/>
    <property type="project" value="InterPro"/>
</dbReference>
<dbReference type="PANTHER" id="PTHR30531:SF12">
    <property type="entry name" value="FLAGELLAR BIOSYNTHETIC PROTEIN FLHB"/>
    <property type="match status" value="1"/>
</dbReference>
<keyword evidence="6" id="KW-1185">Reference proteome</keyword>
<dbReference type="EMBL" id="PIPY01000009">
    <property type="protein sequence ID" value="RUO59065.1"/>
    <property type="molecule type" value="Genomic_DNA"/>
</dbReference>
<name>A0A432YDJ5_9GAMM</name>
<organism evidence="5 6">
    <name type="scientific">Pseudidiomarina insulisalsae</name>
    <dbReference type="NCBI Taxonomy" id="575789"/>
    <lineage>
        <taxon>Bacteria</taxon>
        <taxon>Pseudomonadati</taxon>
        <taxon>Pseudomonadota</taxon>
        <taxon>Gammaproteobacteria</taxon>
        <taxon>Alteromonadales</taxon>
        <taxon>Idiomarinaceae</taxon>
        <taxon>Pseudidiomarina</taxon>
    </lineage>
</organism>
<dbReference type="SUPFAM" id="SSF160544">
    <property type="entry name" value="EscU C-terminal domain-like"/>
    <property type="match status" value="1"/>
</dbReference>